<gene>
    <name evidence="1" type="ORF">OXH18_20055</name>
</gene>
<evidence type="ECO:0000313" key="1">
    <source>
        <dbReference type="EMBL" id="WAL59444.1"/>
    </source>
</evidence>
<proteinExistence type="predicted"/>
<dbReference type="EMBL" id="CP113797">
    <property type="protein sequence ID" value="WAL59444.1"/>
    <property type="molecule type" value="Genomic_DNA"/>
</dbReference>
<accession>A0A9E8ZCN4</accession>
<keyword evidence="2" id="KW-1185">Reference proteome</keyword>
<protein>
    <submittedName>
        <fullName evidence="1">Uncharacterized protein</fullName>
    </submittedName>
</protein>
<name>A0A9E8ZCN4_9CYAN</name>
<reference evidence="1" key="1">
    <citation type="submission" date="2022-12" db="EMBL/GenBank/DDBJ databases">
        <title>Polyphasic identification of a Novel Hot-Spring Cyanobacterium Ocullathermofonsia sinensis gen nov. sp. nov. and Genomic Insights on its Adaptations to the Thermal Habitat.</title>
        <authorList>
            <person name="Daroch M."/>
            <person name="Tang J."/>
            <person name="Jiang Y."/>
        </authorList>
    </citation>
    <scope>NUCLEOTIDE SEQUENCE</scope>
    <source>
        <strain evidence="1">PKUAC-SCTA174</strain>
    </source>
</reference>
<sequence length="173" mass="18815">MLTQGLKLIRLPQVVLLLLLGLWTGEYSARNTADAQTVELSPGVTIFEDVTLSPNFTPDPTTIRGISGGAIASRELAGRTETATGPCNGFVDEQSDHRMILTEFFSYLSLQVESPEDTTLIVRGPGGVWCNDDFSGQNPGIAGQWLSGTYEIWVGSYSQDAYHPYVIRISATK</sequence>
<dbReference type="KEGG" id="tsin:OXH18_20055"/>
<evidence type="ECO:0000313" key="2">
    <source>
        <dbReference type="Proteomes" id="UP001163152"/>
    </source>
</evidence>
<dbReference type="AlphaFoldDB" id="A0A9E8ZCN4"/>
<organism evidence="1 2">
    <name type="scientific">Thermocoleostomius sinensis A174</name>
    <dbReference type="NCBI Taxonomy" id="2016057"/>
    <lineage>
        <taxon>Bacteria</taxon>
        <taxon>Bacillati</taxon>
        <taxon>Cyanobacteriota</taxon>
        <taxon>Cyanophyceae</taxon>
        <taxon>Oculatellales</taxon>
        <taxon>Oculatellaceae</taxon>
        <taxon>Thermocoleostomius</taxon>
    </lineage>
</organism>
<dbReference type="Proteomes" id="UP001163152">
    <property type="component" value="Chromosome"/>
</dbReference>
<dbReference type="RefSeq" id="WP_268609239.1">
    <property type="nucleotide sequence ID" value="NZ_CP113797.1"/>
</dbReference>